<dbReference type="InterPro" id="IPR003594">
    <property type="entry name" value="HATPase_dom"/>
</dbReference>
<dbReference type="EMBL" id="FQZT01000008">
    <property type="protein sequence ID" value="SHJ43554.1"/>
    <property type="molecule type" value="Genomic_DNA"/>
</dbReference>
<comment type="subcellular location">
    <subcellularLocation>
        <location evidence="2">Membrane</location>
    </subcellularLocation>
</comment>
<dbReference type="PROSITE" id="PS50109">
    <property type="entry name" value="HIS_KIN"/>
    <property type="match status" value="1"/>
</dbReference>
<dbReference type="Gene3D" id="1.10.287.130">
    <property type="match status" value="1"/>
</dbReference>
<keyword evidence="6" id="KW-0418">Kinase</keyword>
<dbReference type="PRINTS" id="PR00344">
    <property type="entry name" value="BCTRLSENSOR"/>
</dbReference>
<dbReference type="Proteomes" id="UP000184171">
    <property type="component" value="Unassembled WGS sequence"/>
</dbReference>
<dbReference type="GO" id="GO:0000155">
    <property type="term" value="F:phosphorelay sensor kinase activity"/>
    <property type="evidence" value="ECO:0007669"/>
    <property type="project" value="InterPro"/>
</dbReference>
<evidence type="ECO:0000256" key="7">
    <source>
        <dbReference type="SAM" id="Phobius"/>
    </source>
</evidence>
<dbReference type="SMART" id="SM00387">
    <property type="entry name" value="HATPase_c"/>
    <property type="match status" value="1"/>
</dbReference>
<dbReference type="Gene3D" id="6.10.340.10">
    <property type="match status" value="1"/>
</dbReference>
<dbReference type="Pfam" id="PF00672">
    <property type="entry name" value="HAMP"/>
    <property type="match status" value="1"/>
</dbReference>
<keyword evidence="4" id="KW-0597">Phosphoprotein</keyword>
<comment type="catalytic activity">
    <reaction evidence="1">
        <text>ATP + protein L-histidine = ADP + protein N-phospho-L-histidine.</text>
        <dbReference type="EC" id="2.7.13.3"/>
    </reaction>
</comment>
<evidence type="ECO:0000256" key="6">
    <source>
        <dbReference type="ARBA" id="ARBA00022777"/>
    </source>
</evidence>
<dbReference type="Gene3D" id="3.30.565.10">
    <property type="entry name" value="Histidine kinase-like ATPase, C-terminal domain"/>
    <property type="match status" value="1"/>
</dbReference>
<evidence type="ECO:0000256" key="3">
    <source>
        <dbReference type="ARBA" id="ARBA00012438"/>
    </source>
</evidence>
<dbReference type="CDD" id="cd00082">
    <property type="entry name" value="HisKA"/>
    <property type="match status" value="1"/>
</dbReference>
<dbReference type="InterPro" id="IPR038188">
    <property type="entry name" value="TorS_sensor_sf"/>
</dbReference>
<keyword evidence="5" id="KW-0808">Transferase</keyword>
<dbReference type="InterPro" id="IPR003661">
    <property type="entry name" value="HisK_dim/P_dom"/>
</dbReference>
<dbReference type="InterPro" id="IPR036097">
    <property type="entry name" value="HisK_dim/P_sf"/>
</dbReference>
<dbReference type="SMART" id="SM00388">
    <property type="entry name" value="HisKA"/>
    <property type="match status" value="1"/>
</dbReference>
<gene>
    <name evidence="10" type="ORF">SAMN02745165_02362</name>
</gene>
<feature type="domain" description="Histidine kinase" evidence="8">
    <location>
        <begin position="539"/>
        <end position="789"/>
    </location>
</feature>
<dbReference type="RefSeq" id="WP_072908939.1">
    <property type="nucleotide sequence ID" value="NZ_FQZT01000008.1"/>
</dbReference>
<dbReference type="InterPro" id="IPR036890">
    <property type="entry name" value="HATPase_C_sf"/>
</dbReference>
<dbReference type="EC" id="2.7.13.3" evidence="3"/>
<keyword evidence="7" id="KW-1133">Transmembrane helix</keyword>
<feature type="transmembrane region" description="Helical" evidence="7">
    <location>
        <begin position="30"/>
        <end position="52"/>
    </location>
</feature>
<dbReference type="PANTHER" id="PTHR43065:SF42">
    <property type="entry name" value="TWO-COMPONENT SENSOR PPRA"/>
    <property type="match status" value="1"/>
</dbReference>
<evidence type="ECO:0000313" key="11">
    <source>
        <dbReference type="Proteomes" id="UP000184171"/>
    </source>
</evidence>
<feature type="transmembrane region" description="Helical" evidence="7">
    <location>
        <begin position="328"/>
        <end position="347"/>
    </location>
</feature>
<dbReference type="CDD" id="cd06225">
    <property type="entry name" value="HAMP"/>
    <property type="match status" value="1"/>
</dbReference>
<dbReference type="Pfam" id="PF02518">
    <property type="entry name" value="HATPase_c"/>
    <property type="match status" value="1"/>
</dbReference>
<dbReference type="OrthoDB" id="9779002at2"/>
<keyword evidence="7" id="KW-0812">Transmembrane</keyword>
<protein>
    <recommendedName>
        <fullName evidence="3">histidine kinase</fullName>
        <ecNumber evidence="3">2.7.13.3</ecNumber>
    </recommendedName>
</protein>
<dbReference type="InterPro" id="IPR004358">
    <property type="entry name" value="Sig_transdc_His_kin-like_C"/>
</dbReference>
<dbReference type="STRING" id="1122189.SAMN02745165_02362"/>
<evidence type="ECO:0000256" key="4">
    <source>
        <dbReference type="ARBA" id="ARBA00022553"/>
    </source>
</evidence>
<dbReference type="Gene3D" id="3.30.450.20">
    <property type="entry name" value="PAS domain"/>
    <property type="match status" value="1"/>
</dbReference>
<sequence>MNDTQGIKTASPAINKAPRPVEHLTIRRGLSLAFGVLLGLTLLICLLAWLSYDELGSDMEQMSTELIPRVAKSRNLAMASNSLAGLAGKMAQARSREELERQAQFGLLASERLQQVLEEASGFLDPGQFQILTQINRQIADALGRLSLAVKRHLDLLVEQEKKRQGFRQALITATGGVEKEILQLAAEGDPQKLQLMHNLMALMLEAERMVSRAGYGKSLREIDLLLGEARKINTTRKRLFSQIDALSLNNPLRQALHEYGWQPGSFLTLQAEMLEIRGEVDSLVAASSQLSAQFRLLTTVIVKDSGEQIERVRQVALEKIDGRKRDMVVVVFSTLAIAALFVWYFGHRRMARPLVMLSEAVQAFEQGREDVIPPQTGVQEIQELSMIFERMSERIGHRDRELQHLHMLLRNVIDSLDSALLAVDQNCTLQLWNLRAKQWFDAEKLRFGCAAIAALDWLPIEMEQVKQAVAKGDHLLLKNIQAERDGEQQVFELSCNPSIDTLSPGAVLRLEEVTERLRLEKAIAQSEKILSVGSLAAGVAHEINNPLAGIMQNTQVLKNRLSSSLPRNQKVAEECGFQFSALESYLEERGIQKVLGSILAGADQTAQIVKKLQMFGRGSSGLAELSLERADIAVLLEDTLSLMSSDYDLRHGYDFRKIAITRNFATPLPQIYCDPALIQQALFNILKNCAQMLGQEDPPKVDACIAIDLQQDGSQLKLSIADNGPGMAEAVRQRIFEPFFSTRDVGLGAGLGMSVVYFIINDFHRGSIEVDSEPGKGCRFDIWLPLEQPATKTAR</sequence>
<dbReference type="SUPFAM" id="SSF55874">
    <property type="entry name" value="ATPase domain of HSP90 chaperone/DNA topoisomerase II/histidine kinase"/>
    <property type="match status" value="1"/>
</dbReference>
<dbReference type="SUPFAM" id="SSF47384">
    <property type="entry name" value="Homodimeric domain of signal transducing histidine kinase"/>
    <property type="match status" value="1"/>
</dbReference>
<evidence type="ECO:0000313" key="10">
    <source>
        <dbReference type="EMBL" id="SHJ43554.1"/>
    </source>
</evidence>
<keyword evidence="7" id="KW-0472">Membrane</keyword>
<dbReference type="AlphaFoldDB" id="A0A1M6JA97"/>
<dbReference type="PANTHER" id="PTHR43065">
    <property type="entry name" value="SENSOR HISTIDINE KINASE"/>
    <property type="match status" value="1"/>
</dbReference>
<evidence type="ECO:0000259" key="9">
    <source>
        <dbReference type="PROSITE" id="PS50885"/>
    </source>
</evidence>
<dbReference type="InterPro" id="IPR005467">
    <property type="entry name" value="His_kinase_dom"/>
</dbReference>
<dbReference type="Gene3D" id="1.20.58.920">
    <property type="match status" value="1"/>
</dbReference>
<feature type="domain" description="HAMP" evidence="9">
    <location>
        <begin position="349"/>
        <end position="401"/>
    </location>
</feature>
<dbReference type="Pfam" id="PF00512">
    <property type="entry name" value="HisKA"/>
    <property type="match status" value="1"/>
</dbReference>
<dbReference type="PROSITE" id="PS50885">
    <property type="entry name" value="HAMP"/>
    <property type="match status" value="1"/>
</dbReference>
<name>A0A1M6JA97_MALRU</name>
<dbReference type="GO" id="GO:0016020">
    <property type="term" value="C:membrane"/>
    <property type="evidence" value="ECO:0007669"/>
    <property type="project" value="UniProtKB-SubCell"/>
</dbReference>
<evidence type="ECO:0000256" key="1">
    <source>
        <dbReference type="ARBA" id="ARBA00000085"/>
    </source>
</evidence>
<organism evidence="10 11">
    <name type="scientific">Malonomonas rubra DSM 5091</name>
    <dbReference type="NCBI Taxonomy" id="1122189"/>
    <lineage>
        <taxon>Bacteria</taxon>
        <taxon>Pseudomonadati</taxon>
        <taxon>Thermodesulfobacteriota</taxon>
        <taxon>Desulfuromonadia</taxon>
        <taxon>Desulfuromonadales</taxon>
        <taxon>Geopsychrobacteraceae</taxon>
        <taxon>Malonomonas</taxon>
    </lineage>
</organism>
<proteinExistence type="predicted"/>
<evidence type="ECO:0000256" key="5">
    <source>
        <dbReference type="ARBA" id="ARBA00022679"/>
    </source>
</evidence>
<reference evidence="10 11" key="1">
    <citation type="submission" date="2016-11" db="EMBL/GenBank/DDBJ databases">
        <authorList>
            <person name="Jaros S."/>
            <person name="Januszkiewicz K."/>
            <person name="Wedrychowicz H."/>
        </authorList>
    </citation>
    <scope>NUCLEOTIDE SEQUENCE [LARGE SCALE GENOMIC DNA]</scope>
    <source>
        <strain evidence="10 11">DSM 5091</strain>
    </source>
</reference>
<dbReference type="SMART" id="SM00304">
    <property type="entry name" value="HAMP"/>
    <property type="match status" value="1"/>
</dbReference>
<evidence type="ECO:0000259" key="8">
    <source>
        <dbReference type="PROSITE" id="PS50109"/>
    </source>
</evidence>
<dbReference type="InterPro" id="IPR003660">
    <property type="entry name" value="HAMP_dom"/>
</dbReference>
<accession>A0A1M6JA97</accession>
<evidence type="ECO:0000256" key="2">
    <source>
        <dbReference type="ARBA" id="ARBA00004370"/>
    </source>
</evidence>
<keyword evidence="11" id="KW-1185">Reference proteome</keyword>